<keyword evidence="3" id="KW-0378">Hydrolase</keyword>
<dbReference type="GO" id="GO:0016410">
    <property type="term" value="F:N-acyltransferase activity"/>
    <property type="evidence" value="ECO:0007669"/>
    <property type="project" value="TreeGrafter"/>
</dbReference>
<evidence type="ECO:0000256" key="4">
    <source>
        <dbReference type="ARBA" id="ARBA00023098"/>
    </source>
</evidence>
<dbReference type="GO" id="GO:0004623">
    <property type="term" value="F:phospholipase A2 activity"/>
    <property type="evidence" value="ECO:0007669"/>
    <property type="project" value="TreeGrafter"/>
</dbReference>
<comment type="similarity">
    <text evidence="1">Belongs to the H-rev107 family.</text>
</comment>
<dbReference type="EMBL" id="JAGKHQ010000008">
    <property type="protein sequence ID" value="KAG7510443.1"/>
    <property type="molecule type" value="Genomic_DNA"/>
</dbReference>
<dbReference type="Proteomes" id="UP000693946">
    <property type="component" value="Linkage Group LG16"/>
</dbReference>
<dbReference type="InterPro" id="IPR007053">
    <property type="entry name" value="LRAT_dom"/>
</dbReference>
<evidence type="ECO:0000313" key="6">
    <source>
        <dbReference type="EMBL" id="KAG7510444.1"/>
    </source>
</evidence>
<dbReference type="PANTHER" id="PTHR13943:SF31">
    <property type="entry name" value="PHOSPHOLIPASE A AND ACYLTRANSFERASE 3"/>
    <property type="match status" value="1"/>
</dbReference>
<reference evidence="6" key="2">
    <citation type="submission" date="2021-03" db="EMBL/GenBank/DDBJ databases">
        <authorList>
            <person name="Guerrero-Cozar I."/>
            <person name="Gomez-Garrido J."/>
            <person name="Berbel C."/>
            <person name="Martinez-Blanch J.F."/>
            <person name="Alioto T."/>
            <person name="Claros M.G."/>
            <person name="Gagnaire P.A."/>
            <person name="Manchado M."/>
        </authorList>
    </citation>
    <scope>NUCLEOTIDE SEQUENCE</scope>
    <source>
        <strain evidence="6">Sse05_10M</strain>
        <tissue evidence="6">Blood</tissue>
    </source>
</reference>
<dbReference type="InterPro" id="IPR051496">
    <property type="entry name" value="H-rev107_PLA/AT"/>
</dbReference>
<dbReference type="Pfam" id="PF04970">
    <property type="entry name" value="LRAT"/>
    <property type="match status" value="2"/>
</dbReference>
<keyword evidence="2" id="KW-0808">Transferase</keyword>
<protein>
    <recommendedName>
        <fullName evidence="5">LRAT domain-containing protein</fullName>
    </recommendedName>
</protein>
<dbReference type="GO" id="GO:0008970">
    <property type="term" value="F:phospholipase A1 activity"/>
    <property type="evidence" value="ECO:0007669"/>
    <property type="project" value="TreeGrafter"/>
</dbReference>
<dbReference type="EMBL" id="JAGKHQ010000008">
    <property type="protein sequence ID" value="KAG7510444.1"/>
    <property type="molecule type" value="Genomic_DNA"/>
</dbReference>
<sequence length="279" mass="31236">MGASQSVLVTEPKPGDLIAVDRGNYTHWAVYIGEDEVVHFARINDSGPDKTSLNAEVKCQMLSDMLNGNSYRVNNLLDDKYEPRDLEVIVKEARSRIGQKLTYDVVNYNSEHFVTEMRYGKPESRQSNMNPGDLIEVDRGNSKHWAVYVGENDVVHVTTNDRTPLKAEVTREKLHVMLNGNSYRVNNCLDNKYKPLNPDVIVKEACSGVGQQLLYDATMRNSEHFVTELRYGKRKSRQVTEAVIGVITGPVGLLAAPLLKLTSSFSSSEEPTEAESLTE</sequence>
<feature type="domain" description="LRAT" evidence="5">
    <location>
        <begin position="134"/>
        <end position="238"/>
    </location>
</feature>
<evidence type="ECO:0000256" key="1">
    <source>
        <dbReference type="ARBA" id="ARBA00007824"/>
    </source>
</evidence>
<dbReference type="GO" id="GO:0070292">
    <property type="term" value="P:N-acylphosphatidylethanolamine metabolic process"/>
    <property type="evidence" value="ECO:0007669"/>
    <property type="project" value="TreeGrafter"/>
</dbReference>
<organism evidence="6 7">
    <name type="scientific">Solea senegalensis</name>
    <name type="common">Senegalese sole</name>
    <dbReference type="NCBI Taxonomy" id="28829"/>
    <lineage>
        <taxon>Eukaryota</taxon>
        <taxon>Metazoa</taxon>
        <taxon>Chordata</taxon>
        <taxon>Craniata</taxon>
        <taxon>Vertebrata</taxon>
        <taxon>Euteleostomi</taxon>
        <taxon>Actinopterygii</taxon>
        <taxon>Neopterygii</taxon>
        <taxon>Teleostei</taxon>
        <taxon>Neoteleostei</taxon>
        <taxon>Acanthomorphata</taxon>
        <taxon>Carangaria</taxon>
        <taxon>Pleuronectiformes</taxon>
        <taxon>Pleuronectoidei</taxon>
        <taxon>Soleidae</taxon>
        <taxon>Solea</taxon>
    </lineage>
</organism>
<reference evidence="6 7" key="1">
    <citation type="journal article" date="2021" name="Sci. Rep.">
        <title>Chromosome anchoring in Senegalese sole (Solea senegalensis) reveals sex-associated markers and genome rearrangements in flatfish.</title>
        <authorList>
            <person name="Guerrero-Cozar I."/>
            <person name="Gomez-Garrido J."/>
            <person name="Berbel C."/>
            <person name="Martinez-Blanch J.F."/>
            <person name="Alioto T."/>
            <person name="Claros M.G."/>
            <person name="Gagnaire P.A."/>
            <person name="Manchado M."/>
        </authorList>
    </citation>
    <scope>NUCLEOTIDE SEQUENCE [LARGE SCALE GENOMIC DNA]</scope>
    <source>
        <strain evidence="6">Sse05_10M</strain>
    </source>
</reference>
<gene>
    <name evidence="6" type="ORF">JOB18_021593</name>
</gene>
<dbReference type="GO" id="GO:0005737">
    <property type="term" value="C:cytoplasm"/>
    <property type="evidence" value="ECO:0007669"/>
    <property type="project" value="TreeGrafter"/>
</dbReference>
<accession>A0AAV6RZ69</accession>
<evidence type="ECO:0000313" key="7">
    <source>
        <dbReference type="Proteomes" id="UP000693946"/>
    </source>
</evidence>
<dbReference type="AlphaFoldDB" id="A0AAV6RZ69"/>
<keyword evidence="4" id="KW-0443">Lipid metabolism</keyword>
<feature type="domain" description="LRAT" evidence="5">
    <location>
        <begin position="17"/>
        <end position="126"/>
    </location>
</feature>
<evidence type="ECO:0000259" key="5">
    <source>
        <dbReference type="PROSITE" id="PS51934"/>
    </source>
</evidence>
<comment type="caution">
    <text evidence="6">The sequence shown here is derived from an EMBL/GenBank/DDBJ whole genome shotgun (WGS) entry which is preliminary data.</text>
</comment>
<evidence type="ECO:0000256" key="3">
    <source>
        <dbReference type="ARBA" id="ARBA00022801"/>
    </source>
</evidence>
<dbReference type="PANTHER" id="PTHR13943">
    <property type="entry name" value="HRAS-LIKE SUPPRESSOR - RELATED"/>
    <property type="match status" value="1"/>
</dbReference>
<dbReference type="PROSITE" id="PS51934">
    <property type="entry name" value="LRAT"/>
    <property type="match status" value="2"/>
</dbReference>
<keyword evidence="7" id="KW-1185">Reference proteome</keyword>
<name>A0AAV6RZ69_SOLSE</name>
<proteinExistence type="inferred from homology"/>
<evidence type="ECO:0000256" key="2">
    <source>
        <dbReference type="ARBA" id="ARBA00022679"/>
    </source>
</evidence>